<gene>
    <name evidence="1" type="ORF">F5148DRAFT_1165569</name>
</gene>
<accession>A0ACC0UKM3</accession>
<organism evidence="1 2">
    <name type="scientific">Russula earlei</name>
    <dbReference type="NCBI Taxonomy" id="71964"/>
    <lineage>
        <taxon>Eukaryota</taxon>
        <taxon>Fungi</taxon>
        <taxon>Dikarya</taxon>
        <taxon>Basidiomycota</taxon>
        <taxon>Agaricomycotina</taxon>
        <taxon>Agaricomycetes</taxon>
        <taxon>Russulales</taxon>
        <taxon>Russulaceae</taxon>
        <taxon>Russula</taxon>
    </lineage>
</organism>
<evidence type="ECO:0000313" key="2">
    <source>
        <dbReference type="Proteomes" id="UP001207468"/>
    </source>
</evidence>
<evidence type="ECO:0000313" key="1">
    <source>
        <dbReference type="EMBL" id="KAI9512140.1"/>
    </source>
</evidence>
<dbReference type="EMBL" id="JAGFNK010000012">
    <property type="protein sequence ID" value="KAI9512140.1"/>
    <property type="molecule type" value="Genomic_DNA"/>
</dbReference>
<feature type="non-terminal residue" evidence="1">
    <location>
        <position position="331"/>
    </location>
</feature>
<comment type="caution">
    <text evidence="1">The sequence shown here is derived from an EMBL/GenBank/DDBJ whole genome shotgun (WGS) entry which is preliminary data.</text>
</comment>
<proteinExistence type="predicted"/>
<reference evidence="1" key="1">
    <citation type="submission" date="2021-03" db="EMBL/GenBank/DDBJ databases">
        <title>Evolutionary priming and transition to the ectomycorrhizal habit in an iconic lineage of mushroom-forming fungi: is preadaptation a requirement?</title>
        <authorList>
            <consortium name="DOE Joint Genome Institute"/>
            <person name="Looney B.P."/>
            <person name="Miyauchi S."/>
            <person name="Morin E."/>
            <person name="Drula E."/>
            <person name="Courty P.E."/>
            <person name="Chicoki N."/>
            <person name="Fauchery L."/>
            <person name="Kohler A."/>
            <person name="Kuo A."/>
            <person name="LaButti K."/>
            <person name="Pangilinan J."/>
            <person name="Lipzen A."/>
            <person name="Riley R."/>
            <person name="Andreopoulos W."/>
            <person name="He G."/>
            <person name="Johnson J."/>
            <person name="Barry K.W."/>
            <person name="Grigoriev I.V."/>
            <person name="Nagy L."/>
            <person name="Hibbett D."/>
            <person name="Henrissat B."/>
            <person name="Matheny P.B."/>
            <person name="Labbe J."/>
            <person name="Martin A.F."/>
        </authorList>
    </citation>
    <scope>NUCLEOTIDE SEQUENCE</scope>
    <source>
        <strain evidence="1">BPL698</strain>
    </source>
</reference>
<dbReference type="Proteomes" id="UP001207468">
    <property type="component" value="Unassembled WGS sequence"/>
</dbReference>
<protein>
    <submittedName>
        <fullName evidence="1">Uncharacterized protein</fullName>
    </submittedName>
</protein>
<keyword evidence="2" id="KW-1185">Reference proteome</keyword>
<sequence>MMRKRAQAESSVPTNKKPRFPTPNGFTIHARPSPHPPQTRPAPKFRSHFTPSDSTSLNVPHAPFKQKQASKTRPLPVVKALFPNEIVPALASRRILSPPLPVLPSTKILEPPRLSSMPPRPSTPPTNLAAPDLSKFLSPVYPPPRPSKPVSNMRIARATDLWTQGGRADLLGLTLEQHGVQDATPFEKAIQRGLEVSPRKAGMGKEIRYVRGGLAEQASRAIGKKTTALSLWRKSSPSLESARMHVQIEDIFNAPKPPPERGTAGMLLCLARCRVREGDGSVLVVFSVPPHDAKSVAMPVLRVGGSVAIWEPFHQVEMSTSRVYLCTRFVL</sequence>
<name>A0ACC0UKM3_9AGAM</name>